<evidence type="ECO:0000313" key="3">
    <source>
        <dbReference type="Proteomes" id="UP000316621"/>
    </source>
</evidence>
<sequence>MIENALNSRCFHALHRGREVTENGELKADDINIDFYDDDDDYNADELNESSENDVEYEDEEYDENPEISIGKIFDTPLEVDEAYRKYAKSLGFAMRKKTQRKNTQGILRSVTYCCNRQGKFKSRSFKPARPSKTYRCGCLASTARLNNDDKWEVSQFFVKHNHPINVENARHYRCHRFISPHVKHRILNNDQSGTKAAKTFQSVSNEHGGISAKGERPWMITLLVQAFCKKSSVLLGSFC</sequence>
<reference evidence="2 3" key="1">
    <citation type="journal article" date="2018" name="Science">
        <title>The opium poppy genome and morphinan production.</title>
        <authorList>
            <person name="Guo L."/>
            <person name="Winzer T."/>
            <person name="Yang X."/>
            <person name="Li Y."/>
            <person name="Ning Z."/>
            <person name="He Z."/>
            <person name="Teodor R."/>
            <person name="Lu Y."/>
            <person name="Bowser T.A."/>
            <person name="Graham I.A."/>
            <person name="Ye K."/>
        </authorList>
    </citation>
    <scope>NUCLEOTIDE SEQUENCE [LARGE SCALE GENOMIC DNA]</scope>
    <source>
        <strain evidence="3">cv. HN1</strain>
        <tissue evidence="2">Leaves</tissue>
    </source>
</reference>
<gene>
    <name evidence="2" type="ORF">C5167_019552</name>
</gene>
<protein>
    <recommendedName>
        <fullName evidence="1">FAR1 domain-containing protein</fullName>
    </recommendedName>
</protein>
<dbReference type="InterPro" id="IPR004330">
    <property type="entry name" value="FAR1_DNA_bnd_dom"/>
</dbReference>
<proteinExistence type="predicted"/>
<keyword evidence="3" id="KW-1185">Reference proteome</keyword>
<dbReference type="EMBL" id="CM010716">
    <property type="protein sequence ID" value="RZC51122.1"/>
    <property type="molecule type" value="Genomic_DNA"/>
</dbReference>
<dbReference type="PANTHER" id="PTHR46328:SF35">
    <property type="entry name" value="PROTEIN FAR1-RELATED SEQUENCE 5-LIKE"/>
    <property type="match status" value="1"/>
</dbReference>
<dbReference type="Gramene" id="RZC51122">
    <property type="protein sequence ID" value="RZC51122"/>
    <property type="gene ID" value="C5167_019552"/>
</dbReference>
<dbReference type="Pfam" id="PF03101">
    <property type="entry name" value="FAR1"/>
    <property type="match status" value="1"/>
</dbReference>
<dbReference type="PANTHER" id="PTHR46328">
    <property type="entry name" value="FAR-RED IMPAIRED RESPONSIVE (FAR1) FAMILY PROTEIN-RELATED"/>
    <property type="match status" value="1"/>
</dbReference>
<feature type="domain" description="FAR1" evidence="1">
    <location>
        <begin position="84"/>
        <end position="166"/>
    </location>
</feature>
<dbReference type="AlphaFoldDB" id="A0A4Y7ITT8"/>
<organism evidence="2 3">
    <name type="scientific">Papaver somniferum</name>
    <name type="common">Opium poppy</name>
    <dbReference type="NCBI Taxonomy" id="3469"/>
    <lineage>
        <taxon>Eukaryota</taxon>
        <taxon>Viridiplantae</taxon>
        <taxon>Streptophyta</taxon>
        <taxon>Embryophyta</taxon>
        <taxon>Tracheophyta</taxon>
        <taxon>Spermatophyta</taxon>
        <taxon>Magnoliopsida</taxon>
        <taxon>Ranunculales</taxon>
        <taxon>Papaveraceae</taxon>
        <taxon>Papaveroideae</taxon>
        <taxon>Papaver</taxon>
    </lineage>
</organism>
<dbReference type="Proteomes" id="UP000316621">
    <property type="component" value="Chromosome 2"/>
</dbReference>
<dbReference type="STRING" id="3469.A0A4Y7ITT8"/>
<accession>A0A4Y7ITT8</accession>
<name>A0A4Y7ITT8_PAPSO</name>
<evidence type="ECO:0000313" key="2">
    <source>
        <dbReference type="EMBL" id="RZC51122.1"/>
    </source>
</evidence>
<evidence type="ECO:0000259" key="1">
    <source>
        <dbReference type="Pfam" id="PF03101"/>
    </source>
</evidence>